<accession>A0AA43JYM9</accession>
<protein>
    <submittedName>
        <fullName evidence="1">Uncharacterized protein</fullName>
    </submittedName>
</protein>
<evidence type="ECO:0000313" key="2">
    <source>
        <dbReference type="Proteomes" id="UP001159663"/>
    </source>
</evidence>
<name>A0AA43JYM9_VIBSP</name>
<dbReference type="AlphaFoldDB" id="A0AA43JYM9"/>
<dbReference type="RefSeq" id="WP_280534534.1">
    <property type="nucleotide sequence ID" value="NZ_JAKMYX010000098.1"/>
</dbReference>
<dbReference type="EMBL" id="JAKMYX010000098">
    <property type="protein sequence ID" value="MDH5923309.1"/>
    <property type="molecule type" value="Genomic_DNA"/>
</dbReference>
<comment type="caution">
    <text evidence="1">The sequence shown here is derived from an EMBL/GenBank/DDBJ whole genome shotgun (WGS) entry which is preliminary data.</text>
</comment>
<sequence>MLSYSERGEKIRLLVKELVFEFMSSSPSCQPNMDGLKQAQIFRECGLDWGDYPKVTSSNQQYWVAAAIQELKSEGNIERVSDSGPWRLVVKGD</sequence>
<proteinExistence type="predicted"/>
<dbReference type="Proteomes" id="UP001159663">
    <property type="component" value="Unassembled WGS sequence"/>
</dbReference>
<reference evidence="1" key="1">
    <citation type="submission" date="2022-01" db="EMBL/GenBank/DDBJ databases">
        <title>Vibrio aestuarianus Clade A and Clade B isolates are associated with Pacific oyster (Crassostrea gigas) disease outbreaks across Ireland.</title>
        <authorList>
            <person name="Coyle N."/>
            <person name="O'Toole C."/>
            <person name="Thomas J.C.L."/>
            <person name="Ryder D."/>
            <person name="Cheslett D."/>
            <person name="Feist S."/>
            <person name="Bean T."/>
            <person name="Joseph A."/>
            <person name="Waina A."/>
            <person name="Feil E."/>
            <person name="Verner-Jeffreys D.W."/>
        </authorList>
    </citation>
    <scope>NUCLEOTIDE SEQUENCE</scope>
    <source>
        <strain evidence="1">S/17/14 A</strain>
    </source>
</reference>
<gene>
    <name evidence="1" type="ORF">L8R85_19990</name>
</gene>
<organism evidence="1 2">
    <name type="scientific">Vibrio splendidus</name>
    <dbReference type="NCBI Taxonomy" id="29497"/>
    <lineage>
        <taxon>Bacteria</taxon>
        <taxon>Pseudomonadati</taxon>
        <taxon>Pseudomonadota</taxon>
        <taxon>Gammaproteobacteria</taxon>
        <taxon>Vibrionales</taxon>
        <taxon>Vibrionaceae</taxon>
        <taxon>Vibrio</taxon>
    </lineage>
</organism>
<evidence type="ECO:0000313" key="1">
    <source>
        <dbReference type="EMBL" id="MDH5923309.1"/>
    </source>
</evidence>